<evidence type="ECO:0000256" key="1">
    <source>
        <dbReference type="SAM" id="SignalP"/>
    </source>
</evidence>
<protein>
    <submittedName>
        <fullName evidence="2">Uncharacterized protein</fullName>
    </submittedName>
</protein>
<dbReference type="OrthoDB" id="5739242at2"/>
<gene>
    <name evidence="2" type="ORF">KT71_08249</name>
</gene>
<proteinExistence type="predicted"/>
<keyword evidence="1" id="KW-0732">Signal</keyword>
<comment type="caution">
    <text evidence="2">The sequence shown here is derived from an EMBL/GenBank/DDBJ whole genome shotgun (WGS) entry which is preliminary data.</text>
</comment>
<dbReference type="EMBL" id="AAOA02000004">
    <property type="protein sequence ID" value="EAQ97356.2"/>
    <property type="molecule type" value="Genomic_DNA"/>
</dbReference>
<dbReference type="eggNOG" id="ENOG50348H3">
    <property type="taxonomic scope" value="Bacteria"/>
</dbReference>
<feature type="signal peptide" evidence="1">
    <location>
        <begin position="1"/>
        <end position="19"/>
    </location>
</feature>
<reference evidence="2 3" key="1">
    <citation type="journal article" date="2007" name="Proc. Natl. Acad. Sci. U.S.A.">
        <title>Characterization of a marine gammaproteobacterium capable of aerobic anoxygenic photosynthesis.</title>
        <authorList>
            <person name="Fuchs B.M."/>
            <person name="Spring S."/>
            <person name="Teeling H."/>
            <person name="Quast C."/>
            <person name="Wulf J."/>
            <person name="Schattenhofer M."/>
            <person name="Yan S."/>
            <person name="Ferriera S."/>
            <person name="Johnson J."/>
            <person name="Glockner F.O."/>
            <person name="Amann R."/>
        </authorList>
    </citation>
    <scope>NUCLEOTIDE SEQUENCE [LARGE SCALE GENOMIC DNA]</scope>
    <source>
        <strain evidence="2">KT71</strain>
    </source>
</reference>
<name>A4AA39_9GAMM</name>
<reference evidence="2 3" key="2">
    <citation type="journal article" date="2009" name="PLoS ONE">
        <title>The photosynthetic apparatus and its regulation in the aerobic gammaproteobacterium Congregibacter litoralis gen. nov., sp. nov.</title>
        <authorList>
            <person name="Spring S."/>
            <person name="Lunsdorf H."/>
            <person name="Fuchs B.M."/>
            <person name="Tindall B.J."/>
        </authorList>
    </citation>
    <scope>NUCLEOTIDE SEQUENCE [LARGE SCALE GENOMIC DNA]</scope>
    <source>
        <strain evidence="2">KT71</strain>
    </source>
</reference>
<dbReference type="RefSeq" id="WP_023660277.1">
    <property type="nucleotide sequence ID" value="NZ_CM002299.1"/>
</dbReference>
<dbReference type="HOGENOM" id="CLU_192070_0_0_6"/>
<sequence>MPRLLLFMFLVLAMETLFAAKPDKALQRCIYLSEKIEHYTALRRKGGSSARMASWRKSRSRYEEEFHTAGCRKFSRQLRRKNR</sequence>
<keyword evidence="3" id="KW-1185">Reference proteome</keyword>
<dbReference type="Proteomes" id="UP000019205">
    <property type="component" value="Chromosome"/>
</dbReference>
<evidence type="ECO:0000313" key="3">
    <source>
        <dbReference type="Proteomes" id="UP000019205"/>
    </source>
</evidence>
<dbReference type="STRING" id="314285.KT71_08249"/>
<dbReference type="AlphaFoldDB" id="A4AA39"/>
<feature type="chain" id="PRO_5002665616" evidence="1">
    <location>
        <begin position="20"/>
        <end position="83"/>
    </location>
</feature>
<evidence type="ECO:0000313" key="2">
    <source>
        <dbReference type="EMBL" id="EAQ97356.2"/>
    </source>
</evidence>
<organism evidence="2 3">
    <name type="scientific">Congregibacter litoralis KT71</name>
    <dbReference type="NCBI Taxonomy" id="314285"/>
    <lineage>
        <taxon>Bacteria</taxon>
        <taxon>Pseudomonadati</taxon>
        <taxon>Pseudomonadota</taxon>
        <taxon>Gammaproteobacteria</taxon>
        <taxon>Cellvibrionales</taxon>
        <taxon>Halieaceae</taxon>
        <taxon>Congregibacter</taxon>
    </lineage>
</organism>
<accession>A4AA39</accession>